<comment type="caution">
    <text evidence="1">The sequence shown here is derived from an EMBL/GenBank/DDBJ whole genome shotgun (WGS) entry which is preliminary data.</text>
</comment>
<dbReference type="OrthoDB" id="6315383at2"/>
<protein>
    <submittedName>
        <fullName evidence="1">Uncharacterized protein</fullName>
    </submittedName>
</protein>
<accession>A0A2S9D219</accession>
<dbReference type="AlphaFoldDB" id="A0A2S9D219"/>
<sequence>MKVPLKTIFSWFEKGDIPTENQFQQTFSSFRHLDENIKMDEVTGLNETFQKTVSSTTFTNHLQDESAHNLVLARLNASNLTARNVEEWKEKLKIKLAATIDDGEETGNVYTKEQIEEIVNILQAKDNEMLELTTKINEILTSNDDNLDKLQKIVDYIKENREQIELLKGSGANSSFGGILRPTDHIFVKPGSAKWFWAGNGVYENASGVKIENFGIISYDGLVWSVLEVNMPGGGTDGFIDLTQED</sequence>
<reference evidence="3 4" key="1">
    <citation type="submission" date="2017-09" db="EMBL/GenBank/DDBJ databases">
        <title>Genomic, metabolic, and phenotypic characteristics of bacterial isolates from the natural microbiome of the model nematode Caenorhabditis elegans.</title>
        <authorList>
            <person name="Zimmermann J."/>
            <person name="Obeng N."/>
            <person name="Yang W."/>
            <person name="Obeng O."/>
            <person name="Kissoyan K."/>
            <person name="Pees B."/>
            <person name="Dirksen P."/>
            <person name="Hoppner M."/>
            <person name="Franke A."/>
            <person name="Rosenstiel P."/>
            <person name="Leippe M."/>
            <person name="Dierking K."/>
            <person name="Kaleta C."/>
            <person name="Schulenburg H."/>
        </authorList>
    </citation>
    <scope>NUCLEOTIDE SEQUENCE [LARGE SCALE GENOMIC DNA]</scope>
    <source>
        <strain evidence="1 4">MYb25</strain>
        <strain evidence="2 3">MYb44</strain>
    </source>
</reference>
<name>A0A2S9D219_CHRCI</name>
<dbReference type="EMBL" id="PCPH01000001">
    <property type="protein sequence ID" value="PRB92556.1"/>
    <property type="molecule type" value="Genomic_DNA"/>
</dbReference>
<evidence type="ECO:0000313" key="4">
    <source>
        <dbReference type="Proteomes" id="UP000238534"/>
    </source>
</evidence>
<dbReference type="EMBL" id="PCPP01000001">
    <property type="protein sequence ID" value="PRB86803.1"/>
    <property type="molecule type" value="Genomic_DNA"/>
</dbReference>
<dbReference type="Proteomes" id="UP000238325">
    <property type="component" value="Unassembled WGS sequence"/>
</dbReference>
<dbReference type="RefSeq" id="WP_105681487.1">
    <property type="nucleotide sequence ID" value="NZ_JBBGZD010000001.1"/>
</dbReference>
<evidence type="ECO:0000313" key="2">
    <source>
        <dbReference type="EMBL" id="PRB92556.1"/>
    </source>
</evidence>
<gene>
    <name evidence="1" type="ORF">CQ022_11300</name>
    <name evidence="2" type="ORF">CQ033_04970</name>
</gene>
<keyword evidence="3" id="KW-1185">Reference proteome</keyword>
<organism evidence="1 4">
    <name type="scientific">Chryseobacterium culicis</name>
    <dbReference type="NCBI Taxonomy" id="680127"/>
    <lineage>
        <taxon>Bacteria</taxon>
        <taxon>Pseudomonadati</taxon>
        <taxon>Bacteroidota</taxon>
        <taxon>Flavobacteriia</taxon>
        <taxon>Flavobacteriales</taxon>
        <taxon>Weeksellaceae</taxon>
        <taxon>Chryseobacterium group</taxon>
        <taxon>Chryseobacterium</taxon>
    </lineage>
</organism>
<proteinExistence type="predicted"/>
<dbReference type="Proteomes" id="UP000238534">
    <property type="component" value="Unassembled WGS sequence"/>
</dbReference>
<evidence type="ECO:0000313" key="3">
    <source>
        <dbReference type="Proteomes" id="UP000238325"/>
    </source>
</evidence>
<evidence type="ECO:0000313" key="1">
    <source>
        <dbReference type="EMBL" id="PRB86803.1"/>
    </source>
</evidence>